<dbReference type="EMBL" id="QUQM01000008">
    <property type="protein sequence ID" value="KAA8642631.1"/>
    <property type="molecule type" value="Genomic_DNA"/>
</dbReference>
<dbReference type="OrthoDB" id="4540678at2759"/>
<evidence type="ECO:0000256" key="1">
    <source>
        <dbReference type="SAM" id="MobiDB-lite"/>
    </source>
</evidence>
<protein>
    <submittedName>
        <fullName evidence="2">Uncharacterized protein</fullName>
    </submittedName>
</protein>
<comment type="caution">
    <text evidence="2">The sequence shown here is derived from an EMBL/GenBank/DDBJ whole genome shotgun (WGS) entry which is preliminary data.</text>
</comment>
<dbReference type="GeneID" id="54334277"/>
<dbReference type="AlphaFoldDB" id="A0A5M9M797"/>
<gene>
    <name evidence="2" type="ORF">ATNIH1004_011576</name>
</gene>
<dbReference type="VEuPathDB" id="FungiDB:EYZ11_011468"/>
<evidence type="ECO:0000313" key="3">
    <source>
        <dbReference type="Proteomes" id="UP000324241"/>
    </source>
</evidence>
<organism evidence="2 3">
    <name type="scientific">Aspergillus tanneri</name>
    <dbReference type="NCBI Taxonomy" id="1220188"/>
    <lineage>
        <taxon>Eukaryota</taxon>
        <taxon>Fungi</taxon>
        <taxon>Dikarya</taxon>
        <taxon>Ascomycota</taxon>
        <taxon>Pezizomycotina</taxon>
        <taxon>Eurotiomycetes</taxon>
        <taxon>Eurotiomycetidae</taxon>
        <taxon>Eurotiales</taxon>
        <taxon>Aspergillaceae</taxon>
        <taxon>Aspergillus</taxon>
        <taxon>Aspergillus subgen. Circumdati</taxon>
    </lineage>
</organism>
<sequence length="221" mass="24883">MAWWARVPHPQNLKNMAFDICREFDLQCPSEKDGQSHVSGSAKAANPTLVVDNEPNTVATKAYEVPPSHEPCLCNSTFDTRRHISYVQLQGKTFEDQTNLPSTQSLPNTSVPHSTGLIPRPDQPLRSVMSFQKPELLGFLDSPYNVWETRALAKFLPETCSGMRMVMPWTGTPLPTIELRFEVSMEFSEAFMKFRQSRLNDENTVQRAVHRIDSSGLGSAQ</sequence>
<dbReference type="Proteomes" id="UP000324241">
    <property type="component" value="Unassembled WGS sequence"/>
</dbReference>
<evidence type="ECO:0000313" key="2">
    <source>
        <dbReference type="EMBL" id="KAA8642631.1"/>
    </source>
</evidence>
<feature type="region of interest" description="Disordered" evidence="1">
    <location>
        <begin position="96"/>
        <end position="122"/>
    </location>
</feature>
<dbReference type="RefSeq" id="XP_033421993.1">
    <property type="nucleotide sequence ID" value="XM_033576138.1"/>
</dbReference>
<feature type="compositionally biased region" description="Polar residues" evidence="1">
    <location>
        <begin position="96"/>
        <end position="113"/>
    </location>
</feature>
<proteinExistence type="predicted"/>
<accession>A0A5M9M797</accession>
<name>A0A5M9M797_9EURO</name>
<reference evidence="2 3" key="1">
    <citation type="submission" date="2019-08" db="EMBL/GenBank/DDBJ databases">
        <title>The genome sequence of a newly discovered highly antifungal drug resistant Aspergillus species, Aspergillus tanneri NIH 1004.</title>
        <authorList>
            <person name="Mounaud S."/>
            <person name="Singh I."/>
            <person name="Joardar V."/>
            <person name="Pakala S."/>
            <person name="Pakala S."/>
            <person name="Venepally P."/>
            <person name="Chung J.K."/>
            <person name="Losada L."/>
            <person name="Nierman W.C."/>
        </authorList>
    </citation>
    <scope>NUCLEOTIDE SEQUENCE [LARGE SCALE GENOMIC DNA]</scope>
    <source>
        <strain evidence="2 3">NIH1004</strain>
    </source>
</reference>